<dbReference type="PANTHER" id="PTHR46704:SF1">
    <property type="entry name" value="TELOMERE LENGTH REGULATION PROTEIN TEL2 HOMOLOG"/>
    <property type="match status" value="1"/>
</dbReference>
<gene>
    <name evidence="1" type="ORF">SNE40_003750</name>
</gene>
<organism evidence="1 2">
    <name type="scientific">Patella caerulea</name>
    <name type="common">Rayed Mediterranean limpet</name>
    <dbReference type="NCBI Taxonomy" id="87958"/>
    <lineage>
        <taxon>Eukaryota</taxon>
        <taxon>Metazoa</taxon>
        <taxon>Spiralia</taxon>
        <taxon>Lophotrochozoa</taxon>
        <taxon>Mollusca</taxon>
        <taxon>Gastropoda</taxon>
        <taxon>Patellogastropoda</taxon>
        <taxon>Patelloidea</taxon>
        <taxon>Patellidae</taxon>
        <taxon>Patella</taxon>
    </lineage>
</organism>
<dbReference type="EMBL" id="JAZGQO010000002">
    <property type="protein sequence ID" value="KAK6192248.1"/>
    <property type="molecule type" value="Genomic_DNA"/>
</dbReference>
<name>A0AAN8K3L7_PATCE</name>
<evidence type="ECO:0008006" key="3">
    <source>
        <dbReference type="Google" id="ProtNLM"/>
    </source>
</evidence>
<sequence length="1461" mass="166653">MASSNVGEGPNDKWEGPNDKCLICGKADETKKLTKVYDKGKSTLLQYSVIRGDKDFNVRLQNSGTFYIHENCRRSYIDKRNITEASEQSSKKLRSSLPDFDWNSNCLFCGEEANQDDRHPDRNPVWMVRTMEIKTSILSKCNDRIDRPWSEDVKTRLLSCSDLVSPNARYHRRCYVKFFKTDSGPNIQPGRPSDRQLEQTFNELCQWLEDDNELHSLSEIHSQMERLSGDGQSYSEKRLRQKLQEKYGDHVFFAQMGGSRKDVVCFVDMASLIINEKWYQDRKSDKNLEAQRIMSTAAKLIQEEIKARDYSKTEYPHPNDYKNINSCQEFLTPCLRTLLTALLGENLKSASIGHAITQLVRPKSVLSPLLFFLCVEMDHVFGSRWLNDELYSLGFSISHDELVLLRHSIMQQVDDLSILSSPEKKPVQFVGDNADSRIQTLDGSGTFHGLGMIKFAKKKYATREDTVRIQRRSRISVSQFKDMKTIPVLSYVPIGPPALTKHKFIPLAHLKLPCLVPPRSYYSNLIWSSSEFFRRSMTPSRDWLNWSGFMTHVFKGHDNIDEDQVTILPLLDLDPNDESTLYSCLMFVSQEVRKLKLKETSVTFDQPLYLKSQEIAMSKGITNVVVRLGPFHTMMSAVGSIFDVMKGSGIEDALLCIYGATTIVHVMSGKAIAKALRFLNLLNAALTFKLIQTIPESKYDKIHLEHVLEDIYKRSEVSTDYLDKIQDSSYVNEFDSQLRCTRQELSLKSRTAKLWLQFQEHADKINTFIACERLKSWEGHLNATTSLLNLFAATGHLHYTRSARLYVQEMRRLPVTHPDLYNLYMNSGMHAVQRTDHPFNGLSTDLVIEQALMKVLKSRGGLTHGRGMTESVRLQWVYTMPFFVSVHNAMTELTGKVRSDSDEHKEYTAARRKRDTDDLNKLIVWLDENNPYDDDVTVLKSLSSGLISKPGDGVNCDEADRIGKEIHEKLDNKVFREKIKKAWTVKTLWHLAPGVKIGGKEYHINPEVLVLRCVSVAQRLSEDVEPYFAYELSAMPSSLFDGYFMRHSNKSDLSNMILKNIRSDPTIPTTTNYVTLIDGGWLLNYVRWTKRAATYQSVIEQYVNFVEKFPGSVVIFDGYESCTKDHEHQRRMIKSKSLANTISIKLDAPAYRDQSAFLANVENKKSLIDEISRSLELKNIKVVKCTADADTRVVHEALDYAANDQSVIVVANDTDILIMLLYHWKPGMDIKIRMYSTKTVEMYSIKTICDNLAESTRKNLLFTHAFTGCDTTSGIFGLGKNVIYKSLDSNDKLKQLGGIISESDSSGEEIAKAGCEVFCILYGDKNNTRLTKLRHMKFNQMMCDKNTIDAARLPPTEHAAKYHTLRVHQQIIVWEKLNETILDPLLWGWKMVDGQFRPVPTDLPPAPDNVLNFIRCKCKSTQNLCGTNHCTCKKNGMKCVAACGGCHGESCKNAEQIDLEE</sequence>
<protein>
    <recommendedName>
        <fullName evidence="3">Tesmin/TSO1-like CXC domain-containing protein</fullName>
    </recommendedName>
</protein>
<reference evidence="1 2" key="1">
    <citation type="submission" date="2024-01" db="EMBL/GenBank/DDBJ databases">
        <title>The genome of the rayed Mediterranean limpet Patella caerulea (Linnaeus, 1758).</title>
        <authorList>
            <person name="Anh-Thu Weber A."/>
            <person name="Halstead-Nussloch G."/>
        </authorList>
    </citation>
    <scope>NUCLEOTIDE SEQUENCE [LARGE SCALE GENOMIC DNA]</scope>
    <source>
        <strain evidence="1">AATW-2023a</strain>
        <tissue evidence="1">Whole specimen</tissue>
    </source>
</reference>
<dbReference type="SUPFAM" id="SSF88723">
    <property type="entry name" value="PIN domain-like"/>
    <property type="match status" value="1"/>
</dbReference>
<accession>A0AAN8K3L7</accession>
<dbReference type="Gene3D" id="3.40.50.1010">
    <property type="entry name" value="5'-nuclease"/>
    <property type="match status" value="1"/>
</dbReference>
<dbReference type="InterPro" id="IPR029060">
    <property type="entry name" value="PIN-like_dom_sf"/>
</dbReference>
<dbReference type="Proteomes" id="UP001347796">
    <property type="component" value="Unassembled WGS sequence"/>
</dbReference>
<keyword evidence="2" id="KW-1185">Reference proteome</keyword>
<evidence type="ECO:0000313" key="1">
    <source>
        <dbReference type="EMBL" id="KAK6192248.1"/>
    </source>
</evidence>
<dbReference type="PANTHER" id="PTHR46704">
    <property type="entry name" value="CXC DOMAIN-CONTAINING PROTEIN-RELATED"/>
    <property type="match status" value="1"/>
</dbReference>
<comment type="caution">
    <text evidence="1">The sequence shown here is derived from an EMBL/GenBank/DDBJ whole genome shotgun (WGS) entry which is preliminary data.</text>
</comment>
<evidence type="ECO:0000313" key="2">
    <source>
        <dbReference type="Proteomes" id="UP001347796"/>
    </source>
</evidence>
<proteinExistence type="predicted"/>